<dbReference type="Proteomes" id="UP001165060">
    <property type="component" value="Unassembled WGS sequence"/>
</dbReference>
<organism evidence="2 3">
    <name type="scientific">Tetraparma gracilis</name>
    <dbReference type="NCBI Taxonomy" id="2962635"/>
    <lineage>
        <taxon>Eukaryota</taxon>
        <taxon>Sar</taxon>
        <taxon>Stramenopiles</taxon>
        <taxon>Ochrophyta</taxon>
        <taxon>Bolidophyceae</taxon>
        <taxon>Parmales</taxon>
        <taxon>Triparmaceae</taxon>
        <taxon>Tetraparma</taxon>
    </lineage>
</organism>
<gene>
    <name evidence="2" type="ORF">TeGR_g1097</name>
</gene>
<proteinExistence type="predicted"/>
<accession>A0ABQ6N235</accession>
<reference evidence="2 3" key="1">
    <citation type="journal article" date="2023" name="Commun. Biol.">
        <title>Genome analysis of Parmales, the sister group of diatoms, reveals the evolutionary specialization of diatoms from phago-mixotrophs to photoautotrophs.</title>
        <authorList>
            <person name="Ban H."/>
            <person name="Sato S."/>
            <person name="Yoshikawa S."/>
            <person name="Yamada K."/>
            <person name="Nakamura Y."/>
            <person name="Ichinomiya M."/>
            <person name="Sato N."/>
            <person name="Blanc-Mathieu R."/>
            <person name="Endo H."/>
            <person name="Kuwata A."/>
            <person name="Ogata H."/>
        </authorList>
    </citation>
    <scope>NUCLEOTIDE SEQUENCE [LARGE SCALE GENOMIC DNA]</scope>
</reference>
<keyword evidence="3" id="KW-1185">Reference proteome</keyword>
<feature type="compositionally biased region" description="Polar residues" evidence="1">
    <location>
        <begin position="68"/>
        <end position="82"/>
    </location>
</feature>
<dbReference type="Pfam" id="PF23670">
    <property type="entry name" value="PIGBOS1"/>
    <property type="match status" value="1"/>
</dbReference>
<protein>
    <recommendedName>
        <fullName evidence="4">YtxH domain-containing protein</fullName>
    </recommendedName>
</protein>
<evidence type="ECO:0000313" key="2">
    <source>
        <dbReference type="EMBL" id="GMI37954.1"/>
    </source>
</evidence>
<evidence type="ECO:0008006" key="4">
    <source>
        <dbReference type="Google" id="ProtNLM"/>
    </source>
</evidence>
<sequence length="82" mass="9068">MSGPASRLSSLKQLIGLGPQLRRRSDGGNKLDLAFGAIIGVVSGGYMFGEPLREHFKDQEEEERVSKQRVQQLANTVEQARK</sequence>
<name>A0ABQ6N235_9STRA</name>
<dbReference type="InterPro" id="IPR057394">
    <property type="entry name" value="PIGBOS1"/>
</dbReference>
<evidence type="ECO:0000256" key="1">
    <source>
        <dbReference type="SAM" id="MobiDB-lite"/>
    </source>
</evidence>
<dbReference type="EMBL" id="BRYB01002004">
    <property type="protein sequence ID" value="GMI37954.1"/>
    <property type="molecule type" value="Genomic_DNA"/>
</dbReference>
<feature type="region of interest" description="Disordered" evidence="1">
    <location>
        <begin position="57"/>
        <end position="82"/>
    </location>
</feature>
<comment type="caution">
    <text evidence="2">The sequence shown here is derived from an EMBL/GenBank/DDBJ whole genome shotgun (WGS) entry which is preliminary data.</text>
</comment>
<evidence type="ECO:0000313" key="3">
    <source>
        <dbReference type="Proteomes" id="UP001165060"/>
    </source>
</evidence>